<accession>A0A5C6FG28</accession>
<reference evidence="2 3" key="1">
    <citation type="submission" date="2019-02" db="EMBL/GenBank/DDBJ databases">
        <title>Deep-cultivation of Planctomycetes and their phenomic and genomic characterization uncovers novel biology.</title>
        <authorList>
            <person name="Wiegand S."/>
            <person name="Jogler M."/>
            <person name="Boedeker C."/>
            <person name="Pinto D."/>
            <person name="Vollmers J."/>
            <person name="Rivas-Marin E."/>
            <person name="Kohn T."/>
            <person name="Peeters S.H."/>
            <person name="Heuer A."/>
            <person name="Rast P."/>
            <person name="Oberbeckmann S."/>
            <person name="Bunk B."/>
            <person name="Jeske O."/>
            <person name="Meyerdierks A."/>
            <person name="Storesund J.E."/>
            <person name="Kallscheuer N."/>
            <person name="Luecker S."/>
            <person name="Lage O.M."/>
            <person name="Pohl T."/>
            <person name="Merkel B.J."/>
            <person name="Hornburger P."/>
            <person name="Mueller R.-W."/>
            <person name="Bruemmer F."/>
            <person name="Labrenz M."/>
            <person name="Spormann A.M."/>
            <person name="Op Den Camp H."/>
            <person name="Overmann J."/>
            <person name="Amann R."/>
            <person name="Jetten M.S.M."/>
            <person name="Mascher T."/>
            <person name="Medema M.H."/>
            <person name="Devos D.P."/>
            <person name="Kaster A.-K."/>
            <person name="Ovreas L."/>
            <person name="Rohde M."/>
            <person name="Galperin M.Y."/>
            <person name="Jogler C."/>
        </authorList>
    </citation>
    <scope>NUCLEOTIDE SEQUENCE [LARGE SCALE GENOMIC DNA]</scope>
    <source>
        <strain evidence="2 3">Poly51</strain>
    </source>
</reference>
<feature type="transmembrane region" description="Helical" evidence="1">
    <location>
        <begin position="22"/>
        <end position="44"/>
    </location>
</feature>
<protein>
    <submittedName>
        <fullName evidence="2">Uncharacterized protein</fullName>
    </submittedName>
</protein>
<evidence type="ECO:0000256" key="1">
    <source>
        <dbReference type="SAM" id="Phobius"/>
    </source>
</evidence>
<proteinExistence type="predicted"/>
<dbReference type="EMBL" id="SJPW01000002">
    <property type="protein sequence ID" value="TWU59450.1"/>
    <property type="molecule type" value="Genomic_DNA"/>
</dbReference>
<sequence length="76" mass="8286">MALVVLRGAVNGELAGHVTSEAIVAMIAFAAFGYVAGWITDYLVRDSIERSFRARVEWYRSGMTDAATKSTESRGE</sequence>
<evidence type="ECO:0000313" key="3">
    <source>
        <dbReference type="Proteomes" id="UP000318288"/>
    </source>
</evidence>
<dbReference type="OrthoDB" id="286895at2"/>
<dbReference type="AlphaFoldDB" id="A0A5C6FG28"/>
<keyword evidence="1" id="KW-1133">Transmembrane helix</keyword>
<name>A0A5C6FG28_9BACT</name>
<keyword evidence="1" id="KW-0472">Membrane</keyword>
<evidence type="ECO:0000313" key="2">
    <source>
        <dbReference type="EMBL" id="TWU59450.1"/>
    </source>
</evidence>
<keyword evidence="1" id="KW-0812">Transmembrane</keyword>
<comment type="caution">
    <text evidence="2">The sequence shown here is derived from an EMBL/GenBank/DDBJ whole genome shotgun (WGS) entry which is preliminary data.</text>
</comment>
<keyword evidence="3" id="KW-1185">Reference proteome</keyword>
<dbReference type="Proteomes" id="UP000318288">
    <property type="component" value="Unassembled WGS sequence"/>
</dbReference>
<organism evidence="2 3">
    <name type="scientific">Rubripirellula tenax</name>
    <dbReference type="NCBI Taxonomy" id="2528015"/>
    <lineage>
        <taxon>Bacteria</taxon>
        <taxon>Pseudomonadati</taxon>
        <taxon>Planctomycetota</taxon>
        <taxon>Planctomycetia</taxon>
        <taxon>Pirellulales</taxon>
        <taxon>Pirellulaceae</taxon>
        <taxon>Rubripirellula</taxon>
    </lineage>
</organism>
<gene>
    <name evidence="2" type="ORF">Poly51_22380</name>
</gene>